<dbReference type="PANTHER" id="PTHR10602:SF0">
    <property type="entry name" value="EUKARYOTIC TRANSLATION INITIATION FACTOR 2 SUBUNIT 1"/>
    <property type="match status" value="1"/>
</dbReference>
<proteinExistence type="inferred from homology"/>
<dbReference type="Pfam" id="PF00575">
    <property type="entry name" value="S1"/>
    <property type="match status" value="1"/>
</dbReference>
<evidence type="ECO:0000256" key="7">
    <source>
        <dbReference type="ARBA" id="ARBA00022884"/>
    </source>
</evidence>
<reference evidence="12" key="1">
    <citation type="submission" date="2021-07" db="EMBL/GenBank/DDBJ databases">
        <authorList>
            <person name="Durling M."/>
        </authorList>
    </citation>
    <scope>NUCLEOTIDE SEQUENCE</scope>
</reference>
<dbReference type="InterPro" id="IPR019533">
    <property type="entry name" value="Peptidase_S26"/>
</dbReference>
<evidence type="ECO:0000313" key="13">
    <source>
        <dbReference type="Proteomes" id="UP000696280"/>
    </source>
</evidence>
<dbReference type="CDD" id="cd06530">
    <property type="entry name" value="S26_SPase_I"/>
    <property type="match status" value="1"/>
</dbReference>
<dbReference type="AlphaFoldDB" id="A0A9N9KQ02"/>
<comment type="subcellular location">
    <subcellularLocation>
        <location evidence="1">Cytoplasm</location>
        <location evidence="1">Cytosol</location>
    </subcellularLocation>
</comment>
<dbReference type="PRINTS" id="PR00727">
    <property type="entry name" value="LEADERPTASE"/>
</dbReference>
<feature type="active site" evidence="10">
    <location>
        <position position="417"/>
    </location>
</feature>
<dbReference type="GO" id="GO:0043022">
    <property type="term" value="F:ribosome binding"/>
    <property type="evidence" value="ECO:0007669"/>
    <property type="project" value="TreeGrafter"/>
</dbReference>
<dbReference type="GO" id="GO:0003723">
    <property type="term" value="F:RNA binding"/>
    <property type="evidence" value="ECO:0007669"/>
    <property type="project" value="UniProtKB-KW"/>
</dbReference>
<dbReference type="SUPFAM" id="SSF116742">
    <property type="entry name" value="eIF2alpha middle domain-like"/>
    <property type="match status" value="1"/>
</dbReference>
<protein>
    <recommendedName>
        <fullName evidence="3">Eukaryotic translation initiation factor 2 subunit alpha</fullName>
    </recommendedName>
</protein>
<evidence type="ECO:0000256" key="1">
    <source>
        <dbReference type="ARBA" id="ARBA00004514"/>
    </source>
</evidence>
<keyword evidence="4" id="KW-0963">Cytoplasm</keyword>
<feature type="active site" evidence="10">
    <location>
        <position position="368"/>
    </location>
</feature>
<evidence type="ECO:0000256" key="2">
    <source>
        <dbReference type="ARBA" id="ARBA00007223"/>
    </source>
</evidence>
<dbReference type="InterPro" id="IPR003029">
    <property type="entry name" value="S1_domain"/>
</dbReference>
<feature type="domain" description="S1 motif" evidence="11">
    <location>
        <begin position="17"/>
        <end position="88"/>
    </location>
</feature>
<dbReference type="Pfam" id="PF07541">
    <property type="entry name" value="EIF_2_alpha"/>
    <property type="match status" value="1"/>
</dbReference>
<dbReference type="Gene3D" id="3.30.70.1130">
    <property type="entry name" value="EIF_2_alpha"/>
    <property type="match status" value="1"/>
</dbReference>
<dbReference type="SUPFAM" id="SSF51306">
    <property type="entry name" value="LexA/Signal peptidase"/>
    <property type="match status" value="1"/>
</dbReference>
<dbReference type="InterPro" id="IPR011488">
    <property type="entry name" value="TIF_2_asu"/>
</dbReference>
<comment type="caution">
    <text evidence="12">The sequence shown here is derived from an EMBL/GenBank/DDBJ whole genome shotgun (WGS) entry which is preliminary data.</text>
</comment>
<keyword evidence="13" id="KW-1185">Reference proteome</keyword>
<dbReference type="FunFam" id="3.30.70.1130:FF:000001">
    <property type="entry name" value="Eukaryotic translation initiation factor 2 subunit 1"/>
    <property type="match status" value="1"/>
</dbReference>
<evidence type="ECO:0000256" key="10">
    <source>
        <dbReference type="PIRSR" id="PIRSR600223-1"/>
    </source>
</evidence>
<evidence type="ECO:0000256" key="4">
    <source>
        <dbReference type="ARBA" id="ARBA00022490"/>
    </source>
</evidence>
<evidence type="ECO:0000256" key="8">
    <source>
        <dbReference type="ARBA" id="ARBA00022917"/>
    </source>
</evidence>
<dbReference type="GO" id="GO:0005829">
    <property type="term" value="C:cytosol"/>
    <property type="evidence" value="ECO:0007669"/>
    <property type="project" value="UniProtKB-SubCell"/>
</dbReference>
<evidence type="ECO:0000313" key="12">
    <source>
        <dbReference type="EMBL" id="CAG8951764.1"/>
    </source>
</evidence>
<sequence>MSLTNCRFYEEKFPEIDSFVMVNVKQIAEMGAYVKLLEYDNIDGMILLSELSRRRIRSIQKLIRVGRNEVVVVLRVDKEKGYIDLSKRRVSPEDIIKCEERYNKGKMVHSIMRHVAEKTQHPIEDLYERIGWPLNKKYGHAVDAFKLSITNPDVWQDISFPNDIVADEFKSYIGKRLTPQPTKVRADVEVTCFGYEGIDAVKTALRTAEARNTPDNQVKVKLVSPPLYVLTSTCLEKSVGIETLEAAIVDIRKNIEGAGGNCIVKMEPKAVTENDDAELQALMEKRERENAEVSGDESMSDSDENAVEVVTNWAFFMSRLNPLLQRLSQSKPLLRKSGYNLLIFASWIPALVFFNENVGQVAKISGASMYPYLNTSYNEGRSKDLCWVNKWNPGQNLQRGMLVSFWSPSHPEVLAIKRIIAVEGDIVYPRAPYPSLKAEIPAGHVWVEGDNRDGRKSLDSNYYGPIPINLVQGKVTNILWPWASSGPIRWWEFKGKTKVVEGRREDAPQWS</sequence>
<name>A0A9N9KQ02_9HELO</name>
<dbReference type="PROSITE" id="PS50126">
    <property type="entry name" value="S1"/>
    <property type="match status" value="1"/>
</dbReference>
<dbReference type="FunFam" id="1.10.150.190:FF:000002">
    <property type="entry name" value="Translation initiation factor 2, alpha subunit"/>
    <property type="match status" value="1"/>
</dbReference>
<gene>
    <name evidence="12" type="ORF">HYFRA_00005566</name>
</gene>
<keyword evidence="5" id="KW-0396">Initiation factor</keyword>
<evidence type="ECO:0000259" key="11">
    <source>
        <dbReference type="PROSITE" id="PS50126"/>
    </source>
</evidence>
<dbReference type="Pfam" id="PF10502">
    <property type="entry name" value="Peptidase_S26"/>
    <property type="match status" value="1"/>
</dbReference>
<dbReference type="FunFam" id="2.40.50.140:FF:000015">
    <property type="entry name" value="Eukaryotic translation initiation factor 2 subunit alpha"/>
    <property type="match status" value="1"/>
</dbReference>
<dbReference type="GO" id="GO:0003743">
    <property type="term" value="F:translation initiation factor activity"/>
    <property type="evidence" value="ECO:0007669"/>
    <property type="project" value="UniProtKB-KW"/>
</dbReference>
<dbReference type="InterPro" id="IPR012340">
    <property type="entry name" value="NA-bd_OB-fold"/>
</dbReference>
<dbReference type="Gene3D" id="2.10.109.10">
    <property type="entry name" value="Umud Fragment, subunit A"/>
    <property type="match status" value="1"/>
</dbReference>
<evidence type="ECO:0000256" key="3">
    <source>
        <dbReference type="ARBA" id="ARBA00020409"/>
    </source>
</evidence>
<dbReference type="EMBL" id="CAJVRL010000044">
    <property type="protein sequence ID" value="CAG8951764.1"/>
    <property type="molecule type" value="Genomic_DNA"/>
</dbReference>
<dbReference type="SUPFAM" id="SSF110993">
    <property type="entry name" value="eIF-2-alpha, C-terminal domain"/>
    <property type="match status" value="1"/>
</dbReference>
<dbReference type="Proteomes" id="UP000696280">
    <property type="component" value="Unassembled WGS sequence"/>
</dbReference>
<keyword evidence="7" id="KW-0694">RNA-binding</keyword>
<dbReference type="Gene3D" id="2.40.50.140">
    <property type="entry name" value="Nucleic acid-binding proteins"/>
    <property type="match status" value="1"/>
</dbReference>
<organism evidence="12 13">
    <name type="scientific">Hymenoscyphus fraxineus</name>
    <dbReference type="NCBI Taxonomy" id="746836"/>
    <lineage>
        <taxon>Eukaryota</taxon>
        <taxon>Fungi</taxon>
        <taxon>Dikarya</taxon>
        <taxon>Ascomycota</taxon>
        <taxon>Pezizomycotina</taxon>
        <taxon>Leotiomycetes</taxon>
        <taxon>Helotiales</taxon>
        <taxon>Helotiaceae</taxon>
        <taxon>Hymenoscyphus</taxon>
    </lineage>
</organism>
<keyword evidence="6" id="KW-0597">Phosphoprotein</keyword>
<dbReference type="GO" id="GO:0033290">
    <property type="term" value="C:eukaryotic 48S preinitiation complex"/>
    <property type="evidence" value="ECO:0007669"/>
    <property type="project" value="TreeGrafter"/>
</dbReference>
<evidence type="ECO:0000256" key="9">
    <source>
        <dbReference type="ARBA" id="ARBA00060206"/>
    </source>
</evidence>
<dbReference type="GO" id="GO:0005850">
    <property type="term" value="C:eukaryotic translation initiation factor 2 complex"/>
    <property type="evidence" value="ECO:0007669"/>
    <property type="project" value="TreeGrafter"/>
</dbReference>
<dbReference type="InterPro" id="IPR024055">
    <property type="entry name" value="TIF2_asu_C"/>
</dbReference>
<dbReference type="SUPFAM" id="SSF50249">
    <property type="entry name" value="Nucleic acid-binding proteins"/>
    <property type="match status" value="1"/>
</dbReference>
<dbReference type="InterPro" id="IPR024054">
    <property type="entry name" value="TIF2_asu_middle_sf"/>
</dbReference>
<evidence type="ECO:0000256" key="6">
    <source>
        <dbReference type="ARBA" id="ARBA00022553"/>
    </source>
</evidence>
<evidence type="ECO:0000256" key="5">
    <source>
        <dbReference type="ARBA" id="ARBA00022540"/>
    </source>
</evidence>
<dbReference type="GO" id="GO:0016020">
    <property type="term" value="C:membrane"/>
    <property type="evidence" value="ECO:0007669"/>
    <property type="project" value="InterPro"/>
</dbReference>
<dbReference type="Gene3D" id="1.10.150.190">
    <property type="entry name" value="Translation initiation factor 2, subunit 1, domain 2"/>
    <property type="match status" value="1"/>
</dbReference>
<dbReference type="GO" id="GO:0004252">
    <property type="term" value="F:serine-type endopeptidase activity"/>
    <property type="evidence" value="ECO:0007669"/>
    <property type="project" value="InterPro"/>
</dbReference>
<dbReference type="CDD" id="cd04452">
    <property type="entry name" value="S1_IF2_alpha"/>
    <property type="match status" value="1"/>
</dbReference>
<dbReference type="OrthoDB" id="1685042at2759"/>
<dbReference type="PANTHER" id="PTHR10602">
    <property type="entry name" value="EUKARYOTIC TRANSLATION INITIATION FACTOR 2 SUBUNIT 1"/>
    <property type="match status" value="1"/>
</dbReference>
<dbReference type="InterPro" id="IPR036286">
    <property type="entry name" value="LexA/Signal_pep-like_sf"/>
</dbReference>
<dbReference type="SMART" id="SM00316">
    <property type="entry name" value="S1"/>
    <property type="match status" value="1"/>
</dbReference>
<comment type="function">
    <text evidence="9">eIF-2 functions in the early steps of protein synthesis by forming a ternary complex with GTP and initiator tRNA. This complex binds to a 40S ribosomal subunit, followed by mRNA binding to form a 43S pre-initiation complex. Junction of the 60S ribosomal subunit to form the 80S initiation complex is preceded by hydrolysis of the GTP bound to eIF-2 and release of an eIF-2-GDP binary complex. In order for eIF-2 to recycle and catalyze another round of initiation, the GDP bound to eIF-2 must exchange with GTP by way of a reaction catalyzed by eIF2B.</text>
</comment>
<keyword evidence="8" id="KW-0648">Protein biosynthesis</keyword>
<dbReference type="InterPro" id="IPR044126">
    <property type="entry name" value="S1_IF2_alpha"/>
</dbReference>
<comment type="similarity">
    <text evidence="2">Belongs to the eIF-2-alpha family.</text>
</comment>
<accession>A0A9N9KQ02</accession>
<dbReference type="GO" id="GO:0006465">
    <property type="term" value="P:signal peptide processing"/>
    <property type="evidence" value="ECO:0007669"/>
    <property type="project" value="InterPro"/>
</dbReference>
<dbReference type="InterPro" id="IPR000223">
    <property type="entry name" value="Pept_S26A_signal_pept_1"/>
</dbReference>